<evidence type="ECO:0000256" key="6">
    <source>
        <dbReference type="ARBA" id="ARBA00023136"/>
    </source>
</evidence>
<dbReference type="OrthoDB" id="5456447at2"/>
<evidence type="ECO:0000256" key="7">
    <source>
        <dbReference type="RuleBase" id="RU003879"/>
    </source>
</evidence>
<keyword evidence="5 8" id="KW-1133">Transmembrane helix</keyword>
<evidence type="ECO:0000256" key="1">
    <source>
        <dbReference type="ARBA" id="ARBA00004162"/>
    </source>
</evidence>
<evidence type="ECO:0000256" key="3">
    <source>
        <dbReference type="ARBA" id="ARBA00022475"/>
    </source>
</evidence>
<keyword evidence="7" id="KW-0813">Transport</keyword>
<evidence type="ECO:0000256" key="2">
    <source>
        <dbReference type="ARBA" id="ARBA00005811"/>
    </source>
</evidence>
<evidence type="ECO:0000313" key="10">
    <source>
        <dbReference type="Proteomes" id="UP000035444"/>
    </source>
</evidence>
<evidence type="ECO:0000256" key="4">
    <source>
        <dbReference type="ARBA" id="ARBA00022692"/>
    </source>
</evidence>
<dbReference type="EMBL" id="LAQL01000010">
    <property type="protein sequence ID" value="KLN59860.1"/>
    <property type="molecule type" value="Genomic_DNA"/>
</dbReference>
<evidence type="ECO:0000256" key="8">
    <source>
        <dbReference type="SAM" id="Phobius"/>
    </source>
</evidence>
<comment type="caution">
    <text evidence="9">The sequence shown here is derived from an EMBL/GenBank/DDBJ whole genome shotgun (WGS) entry which is preliminary data.</text>
</comment>
<dbReference type="GO" id="GO:0015031">
    <property type="term" value="P:protein transport"/>
    <property type="evidence" value="ECO:0007669"/>
    <property type="project" value="UniProtKB-KW"/>
</dbReference>
<dbReference type="PANTHER" id="PTHR30558">
    <property type="entry name" value="EXBD MEMBRANE COMPONENT OF PMF-DRIVEN MACROMOLECULE IMPORT SYSTEM"/>
    <property type="match status" value="1"/>
</dbReference>
<name>A0A0H2MT39_9PROT</name>
<sequence length="137" mass="15278">MRLSGENTDKLPSISLTSLIDVVFILLIFFMLASSFLDWRELPIQGQETKTSSASSQSPKDTLQLTLLRNGSIKLGTKNINRNELGKTLAAKTSSLETIKVYITVEDGVKMQNTLNFLQELKEFGLVDLTLQEQPKT</sequence>
<dbReference type="RefSeq" id="WP_047765191.1">
    <property type="nucleotide sequence ID" value="NZ_LAQL01000010.1"/>
</dbReference>
<dbReference type="PATRIC" id="fig|1489064.4.peg.151"/>
<keyword evidence="7" id="KW-0653">Protein transport</keyword>
<dbReference type="InterPro" id="IPR003400">
    <property type="entry name" value="ExbD"/>
</dbReference>
<keyword evidence="6 8" id="KW-0472">Membrane</keyword>
<proteinExistence type="inferred from homology"/>
<keyword evidence="10" id="KW-1185">Reference proteome</keyword>
<organism evidence="9 10">
    <name type="scientific">Kiloniella spongiae</name>
    <dbReference type="NCBI Taxonomy" id="1489064"/>
    <lineage>
        <taxon>Bacteria</taxon>
        <taxon>Pseudomonadati</taxon>
        <taxon>Pseudomonadota</taxon>
        <taxon>Alphaproteobacteria</taxon>
        <taxon>Rhodospirillales</taxon>
        <taxon>Kiloniellaceae</taxon>
        <taxon>Kiloniella</taxon>
    </lineage>
</organism>
<keyword evidence="3" id="KW-1003">Cell membrane</keyword>
<protein>
    <recommendedName>
        <fullName evidence="11">Biopolymer transporter ExbD</fullName>
    </recommendedName>
</protein>
<accession>A0A0H2MT39</accession>
<dbReference type="GO" id="GO:0022857">
    <property type="term" value="F:transmembrane transporter activity"/>
    <property type="evidence" value="ECO:0007669"/>
    <property type="project" value="InterPro"/>
</dbReference>
<dbReference type="STRING" id="1489064.WH96_15895"/>
<dbReference type="Proteomes" id="UP000035444">
    <property type="component" value="Unassembled WGS sequence"/>
</dbReference>
<evidence type="ECO:0000313" key="9">
    <source>
        <dbReference type="EMBL" id="KLN59860.1"/>
    </source>
</evidence>
<dbReference type="Pfam" id="PF02472">
    <property type="entry name" value="ExbD"/>
    <property type="match status" value="1"/>
</dbReference>
<feature type="transmembrane region" description="Helical" evidence="8">
    <location>
        <begin position="12"/>
        <end position="33"/>
    </location>
</feature>
<comment type="subcellular location">
    <subcellularLocation>
        <location evidence="1">Cell membrane</location>
        <topology evidence="1">Single-pass membrane protein</topology>
    </subcellularLocation>
    <subcellularLocation>
        <location evidence="7">Cell membrane</location>
        <topology evidence="7">Single-pass type II membrane protein</topology>
    </subcellularLocation>
</comment>
<evidence type="ECO:0008006" key="11">
    <source>
        <dbReference type="Google" id="ProtNLM"/>
    </source>
</evidence>
<dbReference type="AlphaFoldDB" id="A0A0H2MT39"/>
<keyword evidence="4 7" id="KW-0812">Transmembrane</keyword>
<dbReference type="GO" id="GO:0005886">
    <property type="term" value="C:plasma membrane"/>
    <property type="evidence" value="ECO:0007669"/>
    <property type="project" value="UniProtKB-SubCell"/>
</dbReference>
<evidence type="ECO:0000256" key="5">
    <source>
        <dbReference type="ARBA" id="ARBA00022989"/>
    </source>
</evidence>
<comment type="similarity">
    <text evidence="2 7">Belongs to the ExbD/TolR family.</text>
</comment>
<reference evidence="9 10" key="1">
    <citation type="submission" date="2015-03" db="EMBL/GenBank/DDBJ databases">
        <title>Genome Sequence of Kiloniella spongiae MEBiC09566, isolated from a marine sponge.</title>
        <authorList>
            <person name="Shao Z."/>
            <person name="Wang L."/>
            <person name="Li X."/>
        </authorList>
    </citation>
    <scope>NUCLEOTIDE SEQUENCE [LARGE SCALE GENOMIC DNA]</scope>
    <source>
        <strain evidence="9 10">MEBiC09566</strain>
    </source>
</reference>
<gene>
    <name evidence="9" type="ORF">WH96_15895</name>
</gene>